<evidence type="ECO:0000313" key="4">
    <source>
        <dbReference type="Proteomes" id="UP000480410"/>
    </source>
</evidence>
<dbReference type="PANTHER" id="PTHR43441">
    <property type="entry name" value="RIBOSOMAL-PROTEIN-SERINE ACETYLTRANSFERASE"/>
    <property type="match status" value="1"/>
</dbReference>
<dbReference type="InterPro" id="IPR016181">
    <property type="entry name" value="Acyl_CoA_acyltransferase"/>
</dbReference>
<gene>
    <name evidence="2" type="ORF">G3435_14365</name>
    <name evidence="3" type="ORF">G3436_14515</name>
</gene>
<dbReference type="RefSeq" id="WP_163946117.1">
    <property type="nucleotide sequence ID" value="NZ_JAAHBU010000187.1"/>
</dbReference>
<proteinExistence type="predicted"/>
<reference evidence="4 5" key="1">
    <citation type="submission" date="2020-02" db="EMBL/GenBank/DDBJ databases">
        <title>Broccoli isolated Pseudomonas sp.</title>
        <authorList>
            <person name="Fujikawa T."/>
            <person name="Sawada H."/>
        </authorList>
    </citation>
    <scope>NUCLEOTIDE SEQUENCE [LARGE SCALE GENOMIC DNA]</scope>
    <source>
        <strain evidence="3 5">MAFF212427</strain>
        <strain evidence="2 4">MAFF212428</strain>
    </source>
</reference>
<protein>
    <submittedName>
        <fullName evidence="3">GNAT family N-acetyltransferase</fullName>
    </submittedName>
</protein>
<dbReference type="InterPro" id="IPR051908">
    <property type="entry name" value="Ribosomal_N-acetyltransferase"/>
</dbReference>
<dbReference type="SUPFAM" id="SSF55729">
    <property type="entry name" value="Acyl-CoA N-acyltransferases (Nat)"/>
    <property type="match status" value="1"/>
</dbReference>
<dbReference type="AlphaFoldDB" id="A0A6B3NN82"/>
<dbReference type="GO" id="GO:0008999">
    <property type="term" value="F:protein-N-terminal-alanine acetyltransferase activity"/>
    <property type="evidence" value="ECO:0007669"/>
    <property type="project" value="TreeGrafter"/>
</dbReference>
<dbReference type="Gene3D" id="3.40.630.30">
    <property type="match status" value="1"/>
</dbReference>
<sequence>MSWTEGFDTALCLNGARVQLRPMCASDAEQWLGIMADPEVMRYWHHGPWQALAEAEVALLADRAAYLAGRSLKLGIYPHGSERLLGMCQFFSIDAESRRGEIGYCLASSAQGQGYMREALELFVEYLTVGLGMRRLEAEIDPRNHASARTLERMGFEREGLLRARWCIAGEVSDSALYGLLLESS</sequence>
<dbReference type="GO" id="GO:0005737">
    <property type="term" value="C:cytoplasm"/>
    <property type="evidence" value="ECO:0007669"/>
    <property type="project" value="TreeGrafter"/>
</dbReference>
<dbReference type="InterPro" id="IPR000182">
    <property type="entry name" value="GNAT_dom"/>
</dbReference>
<evidence type="ECO:0000313" key="5">
    <source>
        <dbReference type="Proteomes" id="UP000482634"/>
    </source>
</evidence>
<dbReference type="PANTHER" id="PTHR43441:SF11">
    <property type="entry name" value="RIBOSOMAL-PROTEIN-SERINE ACETYLTRANSFERASE"/>
    <property type="match status" value="1"/>
</dbReference>
<dbReference type="Proteomes" id="UP000480410">
    <property type="component" value="Unassembled WGS sequence"/>
</dbReference>
<accession>A0A6M0CTU3</accession>
<accession>A0A6B3NN82</accession>
<dbReference type="Pfam" id="PF13302">
    <property type="entry name" value="Acetyltransf_3"/>
    <property type="match status" value="1"/>
</dbReference>
<dbReference type="Proteomes" id="UP000482634">
    <property type="component" value="Unassembled WGS sequence"/>
</dbReference>
<evidence type="ECO:0000313" key="3">
    <source>
        <dbReference type="EMBL" id="NER64862.1"/>
    </source>
</evidence>
<name>A0A6B3NN82_9PSED</name>
<organism evidence="3 5">
    <name type="scientific">Pseudomonas brassicae</name>
    <dbReference type="NCBI Taxonomy" id="2708063"/>
    <lineage>
        <taxon>Bacteria</taxon>
        <taxon>Pseudomonadati</taxon>
        <taxon>Pseudomonadota</taxon>
        <taxon>Gammaproteobacteria</taxon>
        <taxon>Pseudomonadales</taxon>
        <taxon>Pseudomonadaceae</taxon>
        <taxon>Pseudomonas</taxon>
    </lineage>
</organism>
<feature type="domain" description="N-acetyltransferase" evidence="1">
    <location>
        <begin position="18"/>
        <end position="183"/>
    </location>
</feature>
<keyword evidence="5" id="KW-1185">Reference proteome</keyword>
<dbReference type="PROSITE" id="PS51186">
    <property type="entry name" value="GNAT"/>
    <property type="match status" value="1"/>
</dbReference>
<keyword evidence="3" id="KW-0808">Transferase</keyword>
<dbReference type="EMBL" id="JAAHBU010000187">
    <property type="protein sequence ID" value="NER64862.1"/>
    <property type="molecule type" value="Genomic_DNA"/>
</dbReference>
<comment type="caution">
    <text evidence="3">The sequence shown here is derived from an EMBL/GenBank/DDBJ whole genome shotgun (WGS) entry which is preliminary data.</text>
</comment>
<dbReference type="GO" id="GO:1990189">
    <property type="term" value="F:protein N-terminal-serine acetyltransferase activity"/>
    <property type="evidence" value="ECO:0007669"/>
    <property type="project" value="TreeGrafter"/>
</dbReference>
<dbReference type="EMBL" id="JAAHBV010000298">
    <property type="protein sequence ID" value="NER60842.1"/>
    <property type="molecule type" value="Genomic_DNA"/>
</dbReference>
<evidence type="ECO:0000259" key="1">
    <source>
        <dbReference type="PROSITE" id="PS51186"/>
    </source>
</evidence>
<evidence type="ECO:0000313" key="2">
    <source>
        <dbReference type="EMBL" id="NER60842.1"/>
    </source>
</evidence>